<protein>
    <submittedName>
        <fullName evidence="2">OmpA/MotB domain protein</fullName>
    </submittedName>
</protein>
<keyword evidence="1" id="KW-0732">Signal</keyword>
<dbReference type="RefSeq" id="WP_004573343.1">
    <property type="nucleotide sequence ID" value="NZ_AFGF01000081.1"/>
</dbReference>
<name>F7NJ12_9FIRM</name>
<keyword evidence="3" id="KW-1185">Reference proteome</keyword>
<evidence type="ECO:0000313" key="3">
    <source>
        <dbReference type="Proteomes" id="UP000003240"/>
    </source>
</evidence>
<sequence>MRRILWCTILTIILASGIVSAAPQIDFEQEKTSIDIGVIRSELETSDSGGSIDWDKKSNLDFGITTGLSEKVALQYKYQNLDSGDGYLLTPNDTVDSKVHELNVLCKLDSNFYAFLGVQRLSGDLSVPGAGSLDIDSTTVAQIGVTGTTNLADKLTGWATAAVGNDNYSYEIGLGYEIADNTDINLFYRYKEFSDLEFKDISGYEFDAKSKGFGAGVTFKF</sequence>
<feature type="signal peptide" evidence="1">
    <location>
        <begin position="1"/>
        <end position="21"/>
    </location>
</feature>
<accession>F7NJ12</accession>
<reference evidence="2 3" key="1">
    <citation type="journal article" date="2011" name="EMBO J.">
        <title>Structural diversity of bacterial flagellar motors.</title>
        <authorList>
            <person name="Chen S."/>
            <person name="Beeby M."/>
            <person name="Murphy G.E."/>
            <person name="Leadbetter J.R."/>
            <person name="Hendrixson D.R."/>
            <person name="Briegel A."/>
            <person name="Li Z."/>
            <person name="Shi J."/>
            <person name="Tocheva E.I."/>
            <person name="Muller A."/>
            <person name="Dobro M.J."/>
            <person name="Jensen G.J."/>
        </authorList>
    </citation>
    <scope>NUCLEOTIDE SEQUENCE [LARGE SCALE GENOMIC DNA]</scope>
    <source>
        <strain evidence="2 3">DSM 6540</strain>
    </source>
</reference>
<proteinExistence type="predicted"/>
<dbReference type="Proteomes" id="UP000003240">
    <property type="component" value="Unassembled WGS sequence"/>
</dbReference>
<dbReference type="SUPFAM" id="SSF56935">
    <property type="entry name" value="Porins"/>
    <property type="match status" value="1"/>
</dbReference>
<organism evidence="2 3">
    <name type="scientific">Acetonema longum DSM 6540</name>
    <dbReference type="NCBI Taxonomy" id="1009370"/>
    <lineage>
        <taxon>Bacteria</taxon>
        <taxon>Bacillati</taxon>
        <taxon>Bacillota</taxon>
        <taxon>Negativicutes</taxon>
        <taxon>Acetonemataceae</taxon>
        <taxon>Acetonema</taxon>
    </lineage>
</organism>
<gene>
    <name evidence="2" type="ORF">ALO_10324</name>
</gene>
<dbReference type="AlphaFoldDB" id="F7NJ12"/>
<dbReference type="STRING" id="1009370.ALO_10324"/>
<dbReference type="EMBL" id="AFGF01000081">
    <property type="protein sequence ID" value="EGO64009.1"/>
    <property type="molecule type" value="Genomic_DNA"/>
</dbReference>
<comment type="caution">
    <text evidence="2">The sequence shown here is derived from an EMBL/GenBank/DDBJ whole genome shotgun (WGS) entry which is preliminary data.</text>
</comment>
<feature type="chain" id="PRO_5003360162" evidence="1">
    <location>
        <begin position="22"/>
        <end position="221"/>
    </location>
</feature>
<evidence type="ECO:0000313" key="2">
    <source>
        <dbReference type="EMBL" id="EGO64009.1"/>
    </source>
</evidence>
<evidence type="ECO:0000256" key="1">
    <source>
        <dbReference type="SAM" id="SignalP"/>
    </source>
</evidence>
<dbReference type="eggNOG" id="COG3637">
    <property type="taxonomic scope" value="Bacteria"/>
</dbReference>